<comment type="caution">
    <text evidence="2">The sequence shown here is derived from an EMBL/GenBank/DDBJ whole genome shotgun (WGS) entry which is preliminary data.</text>
</comment>
<dbReference type="AlphaFoldDB" id="A0A6V8K9I2"/>
<evidence type="ECO:0000313" key="2">
    <source>
        <dbReference type="EMBL" id="GFJ77395.1"/>
    </source>
</evidence>
<reference evidence="2 3" key="2">
    <citation type="submission" date="2020-03" db="EMBL/GenBank/DDBJ databases">
        <authorList>
            <person name="Ichikawa N."/>
            <person name="Kimura A."/>
            <person name="Kitahashi Y."/>
            <person name="Uohara A."/>
        </authorList>
    </citation>
    <scope>NUCLEOTIDE SEQUENCE [LARGE SCALE GENOMIC DNA]</scope>
    <source>
        <strain evidence="2 3">NBRC 108639</strain>
    </source>
</reference>
<dbReference type="GO" id="GO:0004803">
    <property type="term" value="F:transposase activity"/>
    <property type="evidence" value="ECO:0007669"/>
    <property type="project" value="InterPro"/>
</dbReference>
<keyword evidence="3" id="KW-1185">Reference proteome</keyword>
<dbReference type="Proteomes" id="UP000482800">
    <property type="component" value="Unassembled WGS sequence"/>
</dbReference>
<evidence type="ECO:0000313" key="3">
    <source>
        <dbReference type="Proteomes" id="UP000482800"/>
    </source>
</evidence>
<gene>
    <name evidence="2" type="ORF">Phou_015750</name>
</gene>
<dbReference type="InterPro" id="IPR002525">
    <property type="entry name" value="Transp_IS110-like_N"/>
</dbReference>
<dbReference type="Pfam" id="PF01548">
    <property type="entry name" value="DEDD_Tnp_IS110"/>
    <property type="match status" value="1"/>
</dbReference>
<accession>A0A6V8K9I2</accession>
<feature type="domain" description="Transposase IS110-like N-terminal" evidence="1">
    <location>
        <begin position="18"/>
        <end position="81"/>
    </location>
</feature>
<reference evidence="2 3" key="1">
    <citation type="submission" date="2020-03" db="EMBL/GenBank/DDBJ databases">
        <title>Whole genome shotgun sequence of Phytohabitans houttuyneae NBRC 108639.</title>
        <authorList>
            <person name="Komaki H."/>
            <person name="Tamura T."/>
        </authorList>
    </citation>
    <scope>NUCLEOTIDE SEQUENCE [LARGE SCALE GENOMIC DNA]</scope>
    <source>
        <strain evidence="2 3">NBRC 108639</strain>
    </source>
</reference>
<name>A0A6V8K9I2_9ACTN</name>
<evidence type="ECO:0000259" key="1">
    <source>
        <dbReference type="Pfam" id="PF01548"/>
    </source>
</evidence>
<dbReference type="GO" id="GO:0003677">
    <property type="term" value="F:DNA binding"/>
    <property type="evidence" value="ECO:0007669"/>
    <property type="project" value="InterPro"/>
</dbReference>
<proteinExistence type="predicted"/>
<protein>
    <recommendedName>
        <fullName evidence="1">Transposase IS110-like N-terminal domain-containing protein</fullName>
    </recommendedName>
</protein>
<dbReference type="GO" id="GO:0006313">
    <property type="term" value="P:DNA transposition"/>
    <property type="evidence" value="ECO:0007669"/>
    <property type="project" value="InterPro"/>
</dbReference>
<organism evidence="2 3">
    <name type="scientific">Phytohabitans houttuyneae</name>
    <dbReference type="NCBI Taxonomy" id="1076126"/>
    <lineage>
        <taxon>Bacteria</taxon>
        <taxon>Bacillati</taxon>
        <taxon>Actinomycetota</taxon>
        <taxon>Actinomycetes</taxon>
        <taxon>Micromonosporales</taxon>
        <taxon>Micromonosporaceae</taxon>
    </lineage>
</organism>
<sequence length="97" mass="10440">MALDSGSAALVERCRRLRRLHDATLPNTEAGLRKLFDKLARQGRILLVVDQPASIGALPVAVARACGHQVAYLPGLVIAGWPTYTRARPRSTPATPT</sequence>
<dbReference type="EMBL" id="BLPF01000001">
    <property type="protein sequence ID" value="GFJ77395.1"/>
    <property type="molecule type" value="Genomic_DNA"/>
</dbReference>